<protein>
    <submittedName>
        <fullName evidence="1">Uncharacterized protein</fullName>
    </submittedName>
</protein>
<evidence type="ECO:0000313" key="2">
    <source>
        <dbReference type="Proteomes" id="UP000271974"/>
    </source>
</evidence>
<evidence type="ECO:0000313" key="1">
    <source>
        <dbReference type="EMBL" id="RUS70030.1"/>
    </source>
</evidence>
<name>A0A433SLJ1_ELYCH</name>
<dbReference type="EMBL" id="RQTK01001508">
    <property type="protein sequence ID" value="RUS70030.1"/>
    <property type="molecule type" value="Genomic_DNA"/>
</dbReference>
<reference evidence="1 2" key="1">
    <citation type="submission" date="2019-01" db="EMBL/GenBank/DDBJ databases">
        <title>A draft genome assembly of the solar-powered sea slug Elysia chlorotica.</title>
        <authorList>
            <person name="Cai H."/>
            <person name="Li Q."/>
            <person name="Fang X."/>
            <person name="Li J."/>
            <person name="Curtis N.E."/>
            <person name="Altenburger A."/>
            <person name="Shibata T."/>
            <person name="Feng M."/>
            <person name="Maeda T."/>
            <person name="Schwartz J.A."/>
            <person name="Shigenobu S."/>
            <person name="Lundholm N."/>
            <person name="Nishiyama T."/>
            <person name="Yang H."/>
            <person name="Hasebe M."/>
            <person name="Li S."/>
            <person name="Pierce S.K."/>
            <person name="Wang J."/>
        </authorList>
    </citation>
    <scope>NUCLEOTIDE SEQUENCE [LARGE SCALE GENOMIC DNA]</scope>
    <source>
        <strain evidence="1">EC2010</strain>
        <tissue evidence="1">Whole organism of an adult</tissue>
    </source>
</reference>
<dbReference type="Proteomes" id="UP000271974">
    <property type="component" value="Unassembled WGS sequence"/>
</dbReference>
<sequence>MGYEVYTDSGHMGYELYTDSGHMGYEVYTDSGHMGHEVYTDSGHMGYEVYTDSGHMGYEVYTDSGHMGYEVYAVQSTHRFQNGVFASALESRPTPNTQAGEREALALHLHALQTRGVCKPFVTSVGSFGSPGAVPCQQPSRSTQLIYLTVKEPSPPLEQFAWDKLIQPPHGSTRALVGLMCADTSPTPRQHLANTSNFCILIVTRWHLQ</sequence>
<comment type="caution">
    <text evidence="1">The sequence shown here is derived from an EMBL/GenBank/DDBJ whole genome shotgun (WGS) entry which is preliminary data.</text>
</comment>
<accession>A0A433SLJ1</accession>
<organism evidence="1 2">
    <name type="scientific">Elysia chlorotica</name>
    <name type="common">Eastern emerald elysia</name>
    <name type="synonym">Sea slug</name>
    <dbReference type="NCBI Taxonomy" id="188477"/>
    <lineage>
        <taxon>Eukaryota</taxon>
        <taxon>Metazoa</taxon>
        <taxon>Spiralia</taxon>
        <taxon>Lophotrochozoa</taxon>
        <taxon>Mollusca</taxon>
        <taxon>Gastropoda</taxon>
        <taxon>Heterobranchia</taxon>
        <taxon>Euthyneura</taxon>
        <taxon>Panpulmonata</taxon>
        <taxon>Sacoglossa</taxon>
        <taxon>Placobranchoidea</taxon>
        <taxon>Plakobranchidae</taxon>
        <taxon>Elysia</taxon>
    </lineage>
</organism>
<gene>
    <name evidence="1" type="ORF">EGW08_022203</name>
</gene>
<keyword evidence="2" id="KW-1185">Reference proteome</keyword>
<proteinExistence type="predicted"/>
<dbReference type="AlphaFoldDB" id="A0A433SLJ1"/>